<dbReference type="InterPro" id="IPR029058">
    <property type="entry name" value="AB_hydrolase_fold"/>
</dbReference>
<evidence type="ECO:0000313" key="2">
    <source>
        <dbReference type="EMBL" id="GGB78203.1"/>
    </source>
</evidence>
<dbReference type="Pfam" id="PF01738">
    <property type="entry name" value="DLH"/>
    <property type="match status" value="1"/>
</dbReference>
<gene>
    <name evidence="2" type="ORF">GCM10011314_17340</name>
</gene>
<reference evidence="2" key="1">
    <citation type="journal article" date="2014" name="Int. J. Syst. Evol. Microbiol.">
        <title>Complete genome sequence of Corynebacterium casei LMG S-19264T (=DSM 44701T), isolated from a smear-ripened cheese.</title>
        <authorList>
            <consortium name="US DOE Joint Genome Institute (JGI-PGF)"/>
            <person name="Walter F."/>
            <person name="Albersmeier A."/>
            <person name="Kalinowski J."/>
            <person name="Ruckert C."/>
        </authorList>
    </citation>
    <scope>NUCLEOTIDE SEQUENCE</scope>
    <source>
        <strain evidence="2">CGMCC 1.10749</strain>
    </source>
</reference>
<accession>A0A8H9FS55</accession>
<name>A0A8H9FS55_9MICO</name>
<dbReference type="SUPFAM" id="SSF53474">
    <property type="entry name" value="alpha/beta-Hydrolases"/>
    <property type="match status" value="1"/>
</dbReference>
<dbReference type="InterPro" id="IPR051049">
    <property type="entry name" value="Dienelactone_hydrolase-like"/>
</dbReference>
<dbReference type="GO" id="GO:0016787">
    <property type="term" value="F:hydrolase activity"/>
    <property type="evidence" value="ECO:0007669"/>
    <property type="project" value="UniProtKB-KW"/>
</dbReference>
<keyword evidence="2" id="KW-0378">Hydrolase</keyword>
<dbReference type="Gene3D" id="3.40.50.1820">
    <property type="entry name" value="alpha/beta hydrolase"/>
    <property type="match status" value="1"/>
</dbReference>
<dbReference type="RefSeq" id="WP_035946225.1">
    <property type="nucleotide sequence ID" value="NZ_BMEA01000001.1"/>
</dbReference>
<dbReference type="InterPro" id="IPR002925">
    <property type="entry name" value="Dienelactn_hydro"/>
</dbReference>
<evidence type="ECO:0000259" key="1">
    <source>
        <dbReference type="Pfam" id="PF01738"/>
    </source>
</evidence>
<evidence type="ECO:0000313" key="3">
    <source>
        <dbReference type="Proteomes" id="UP000628079"/>
    </source>
</evidence>
<dbReference type="PANTHER" id="PTHR46623">
    <property type="entry name" value="CARBOXYMETHYLENEBUTENOLIDASE-RELATED"/>
    <property type="match status" value="1"/>
</dbReference>
<reference evidence="2" key="2">
    <citation type="submission" date="2020-09" db="EMBL/GenBank/DDBJ databases">
        <authorList>
            <person name="Sun Q."/>
            <person name="Zhou Y."/>
        </authorList>
    </citation>
    <scope>NUCLEOTIDE SEQUENCE</scope>
    <source>
        <strain evidence="2">CGMCC 1.10749</strain>
    </source>
</reference>
<dbReference type="PANTHER" id="PTHR46623:SF6">
    <property type="entry name" value="ALPHA_BETA-HYDROLASES SUPERFAMILY PROTEIN"/>
    <property type="match status" value="1"/>
</dbReference>
<comment type="caution">
    <text evidence="2">The sequence shown here is derived from an EMBL/GenBank/DDBJ whole genome shotgun (WGS) entry which is preliminary data.</text>
</comment>
<organism evidence="2 3">
    <name type="scientific">Knoellia flava</name>
    <dbReference type="NCBI Taxonomy" id="913969"/>
    <lineage>
        <taxon>Bacteria</taxon>
        <taxon>Bacillati</taxon>
        <taxon>Actinomycetota</taxon>
        <taxon>Actinomycetes</taxon>
        <taxon>Micrococcales</taxon>
        <taxon>Intrasporangiaceae</taxon>
        <taxon>Knoellia</taxon>
    </lineage>
</organism>
<feature type="domain" description="Dienelactone hydrolase" evidence="1">
    <location>
        <begin position="4"/>
        <end position="189"/>
    </location>
</feature>
<dbReference type="AlphaFoldDB" id="A0A8H9FS55"/>
<proteinExistence type="predicted"/>
<dbReference type="EMBL" id="BMEA01000001">
    <property type="protein sequence ID" value="GGB78203.1"/>
    <property type="molecule type" value="Genomic_DNA"/>
</dbReference>
<protein>
    <submittedName>
        <fullName evidence="2">Dienelactone hydrolase</fullName>
    </submittedName>
</protein>
<sequence length="190" mass="20304">MTDIVLFHHIQGLTPGVVAFADALRGVGHTVHTPDLFEGRTFGSIDEGAEYCGSVGFGEVRARGVRSVADLPTAVVYAGFSLGVMPAQQLLETRPGALGGLFYHGFADPAEFGTWPSGVPVQIHAMDKDPFFVDEGDIDVARPFVGSTPGAQMFLYPGDGHLFADSSLDGYDEGATRLVLERSIEFLRTL</sequence>
<dbReference type="Proteomes" id="UP000628079">
    <property type="component" value="Unassembled WGS sequence"/>
</dbReference>